<organism evidence="2 3">
    <name type="scientific">Crocosphaera watsonii WH 0401</name>
    <dbReference type="NCBI Taxonomy" id="555881"/>
    <lineage>
        <taxon>Bacteria</taxon>
        <taxon>Bacillati</taxon>
        <taxon>Cyanobacteriota</taxon>
        <taxon>Cyanophyceae</taxon>
        <taxon>Oscillatoriophycideae</taxon>
        <taxon>Chroococcales</taxon>
        <taxon>Aphanothecaceae</taxon>
        <taxon>Crocosphaera</taxon>
    </lineage>
</organism>
<proteinExistence type="predicted"/>
<keyword evidence="2" id="KW-0418">Kinase</keyword>
<comment type="caution">
    <text evidence="2">The sequence shown here is derived from an EMBL/GenBank/DDBJ whole genome shotgun (WGS) entry which is preliminary data.</text>
</comment>
<reference evidence="2 3" key="2">
    <citation type="submission" date="2013-09" db="EMBL/GenBank/DDBJ databases">
        <title>Whole genome comparison of six Crocosphaera watsonii strains with differing phenotypes.</title>
        <authorList>
            <person name="Bench S.R."/>
            <person name="Heller P."/>
            <person name="Frank I."/>
            <person name="Arciniega M."/>
            <person name="Shilova I.N."/>
            <person name="Zehr J.P."/>
        </authorList>
    </citation>
    <scope>NUCLEOTIDE SEQUENCE [LARGE SCALE GENOMIC DNA]</scope>
    <source>
        <strain evidence="2 3">WH 0401</strain>
    </source>
</reference>
<evidence type="ECO:0000256" key="1">
    <source>
        <dbReference type="SAM" id="MobiDB-lite"/>
    </source>
</evidence>
<accession>T2J4J9</accession>
<name>T2J4J9_CROWT</name>
<reference evidence="2 3" key="1">
    <citation type="submission" date="2013-01" db="EMBL/GenBank/DDBJ databases">
        <authorList>
            <person name="Bench S."/>
        </authorList>
    </citation>
    <scope>NUCLEOTIDE SEQUENCE [LARGE SCALE GENOMIC DNA]</scope>
    <source>
        <strain evidence="2 3">WH 0401</strain>
    </source>
</reference>
<dbReference type="GO" id="GO:0016301">
    <property type="term" value="F:kinase activity"/>
    <property type="evidence" value="ECO:0007669"/>
    <property type="project" value="UniProtKB-KW"/>
</dbReference>
<evidence type="ECO:0000313" key="2">
    <source>
        <dbReference type="EMBL" id="CCQ60155.1"/>
    </source>
</evidence>
<feature type="compositionally biased region" description="Polar residues" evidence="1">
    <location>
        <begin position="548"/>
        <end position="566"/>
    </location>
</feature>
<dbReference type="Proteomes" id="UP000018198">
    <property type="component" value="Unassembled WGS sequence"/>
</dbReference>
<sequence length="572" mass="64274">MNEIVKVGQLLKLKSLADWQKLVSRYSLLTGERILAKFHTDKNHFIQGIYYVLPERKVEVDNDAPSPLDEGIIHLARQSQLKGEDGKGFNLDDLNWGINLSLKIEQGYKMSPEEAIFTHSRIAKYRGQLAKGDLYLGPIESIIHHYDPTMAPMVAVEGAALDAPLDHPKHLLSALQQAPEPLESSRLLLLSGVLLEKIAQKFRSSNAELDGFDVIQAGTAIVGAGFVALGQLREGFRRMEAQKLLRDPQLGDHAGQIEDIAQELDIQFISARDVLSARGDSITFIAEPNLGDDPQLRLRQWIELVDSYQRSLIEAIDDTRQVKPIGLIGGYDFADDIQRCQENQKQVNTLVTQTVEREKPLKILGGAISPEEFYHNCQKFFQARETANDRKFYPNLNYEVRNNNGLKLSWDYRNIRVTDNGKLILSIDNIDNRGGYQVTDNSDLTTITYLSSLPTLPEEIKQLDNQNKLFNSLKAHPYYSSQAGTIQVVGLGNFNFQPSPNTSNGCLIRGISAHNNEEFWRSEQRVEKNTLPSKLSNQIADKLFRPMRSQSTSHNSTRTVQSTPKSASHAVV</sequence>
<feature type="region of interest" description="Disordered" evidence="1">
    <location>
        <begin position="545"/>
        <end position="572"/>
    </location>
</feature>
<protein>
    <submittedName>
        <fullName evidence="2">Signal transduction histidine kinase</fullName>
    </submittedName>
</protein>
<evidence type="ECO:0000313" key="3">
    <source>
        <dbReference type="Proteomes" id="UP000018198"/>
    </source>
</evidence>
<dbReference type="EMBL" id="CAQM01000098">
    <property type="protein sequence ID" value="CCQ60155.1"/>
    <property type="molecule type" value="Genomic_DNA"/>
</dbReference>
<dbReference type="RefSeq" id="WP_021834607.1">
    <property type="nucleotide sequence ID" value="NZ_CAQM01000098.1"/>
</dbReference>
<keyword evidence="2" id="KW-0808">Transferase</keyword>
<dbReference type="AlphaFoldDB" id="T2J4J9"/>
<gene>
    <name evidence="2" type="ORF">CWATWH0401_1485</name>
</gene>